<name>A0ABU1UG49_9MICC</name>
<reference evidence="1 2" key="1">
    <citation type="submission" date="2023-07" db="EMBL/GenBank/DDBJ databases">
        <title>Sorghum-associated microbial communities from plants grown in Nebraska, USA.</title>
        <authorList>
            <person name="Schachtman D."/>
        </authorList>
    </citation>
    <scope>NUCLEOTIDE SEQUENCE [LARGE SCALE GENOMIC DNA]</scope>
    <source>
        <strain evidence="1 2">BE167</strain>
    </source>
</reference>
<accession>A0ABU1UG49</accession>
<protein>
    <submittedName>
        <fullName evidence="1">Uncharacterized protein</fullName>
    </submittedName>
</protein>
<comment type="caution">
    <text evidence="1">The sequence shown here is derived from an EMBL/GenBank/DDBJ whole genome shotgun (WGS) entry which is preliminary data.</text>
</comment>
<proteinExistence type="predicted"/>
<keyword evidence="2" id="KW-1185">Reference proteome</keyword>
<evidence type="ECO:0000313" key="1">
    <source>
        <dbReference type="EMBL" id="MDR7084164.1"/>
    </source>
</evidence>
<dbReference type="Proteomes" id="UP001252243">
    <property type="component" value="Unassembled WGS sequence"/>
</dbReference>
<gene>
    <name evidence="1" type="ORF">J2X01_003472</name>
</gene>
<evidence type="ECO:0000313" key="2">
    <source>
        <dbReference type="Proteomes" id="UP001252243"/>
    </source>
</evidence>
<sequence>MWRYVKAGELEIWTEQVGDGPDVLLIGGRGTRSSLGSSSWTGWRTATG</sequence>
<dbReference type="EMBL" id="JAVDVQ010000019">
    <property type="protein sequence ID" value="MDR7084164.1"/>
    <property type="molecule type" value="Genomic_DNA"/>
</dbReference>
<organism evidence="1 2">
    <name type="scientific">Arthrobacter ginsengisoli</name>
    <dbReference type="NCBI Taxonomy" id="1356565"/>
    <lineage>
        <taxon>Bacteria</taxon>
        <taxon>Bacillati</taxon>
        <taxon>Actinomycetota</taxon>
        <taxon>Actinomycetes</taxon>
        <taxon>Micrococcales</taxon>
        <taxon>Micrococcaceae</taxon>
        <taxon>Arthrobacter</taxon>
    </lineage>
</organism>